<dbReference type="InterPro" id="IPR005123">
    <property type="entry name" value="Oxoglu/Fe-dep_dioxygenase_dom"/>
</dbReference>
<feature type="domain" description="Fe2OG dioxygenase" evidence="3">
    <location>
        <begin position="129"/>
        <end position="231"/>
    </location>
</feature>
<evidence type="ECO:0000313" key="4">
    <source>
        <dbReference type="EMBL" id="PSR79072.1"/>
    </source>
</evidence>
<dbReference type="InterPro" id="IPR027443">
    <property type="entry name" value="IPNS-like_sf"/>
</dbReference>
<evidence type="ECO:0000256" key="1">
    <source>
        <dbReference type="ARBA" id="ARBA00008056"/>
    </source>
</evidence>
<dbReference type="Proteomes" id="UP000241462">
    <property type="component" value="Unassembled WGS sequence"/>
</dbReference>
<dbReference type="Pfam" id="PF03171">
    <property type="entry name" value="2OG-FeII_Oxy"/>
    <property type="match status" value="1"/>
</dbReference>
<keyword evidence="2" id="KW-0560">Oxidoreductase</keyword>
<evidence type="ECO:0000256" key="2">
    <source>
        <dbReference type="RuleBase" id="RU003682"/>
    </source>
</evidence>
<dbReference type="PROSITE" id="PS51471">
    <property type="entry name" value="FE2OG_OXY"/>
    <property type="match status" value="1"/>
</dbReference>
<comment type="similarity">
    <text evidence="1 2">Belongs to the iron/ascorbate-dependent oxidoreductase family.</text>
</comment>
<reference evidence="4 5" key="1">
    <citation type="journal article" date="2018" name="Mycol. Prog.">
        <title>Coniella lustricola, a new species from submerged detritus.</title>
        <authorList>
            <person name="Raudabaugh D.B."/>
            <person name="Iturriaga T."/>
            <person name="Carver A."/>
            <person name="Mondo S."/>
            <person name="Pangilinan J."/>
            <person name="Lipzen A."/>
            <person name="He G."/>
            <person name="Amirebrahimi M."/>
            <person name="Grigoriev I.V."/>
            <person name="Miller A.N."/>
        </authorList>
    </citation>
    <scope>NUCLEOTIDE SEQUENCE [LARGE SCALE GENOMIC DNA]</scope>
    <source>
        <strain evidence="4 5">B22-T-1</strain>
    </source>
</reference>
<evidence type="ECO:0000259" key="3">
    <source>
        <dbReference type="PROSITE" id="PS51471"/>
    </source>
</evidence>
<proteinExistence type="inferred from homology"/>
<organism evidence="4 5">
    <name type="scientific">Coniella lustricola</name>
    <dbReference type="NCBI Taxonomy" id="2025994"/>
    <lineage>
        <taxon>Eukaryota</taxon>
        <taxon>Fungi</taxon>
        <taxon>Dikarya</taxon>
        <taxon>Ascomycota</taxon>
        <taxon>Pezizomycotina</taxon>
        <taxon>Sordariomycetes</taxon>
        <taxon>Sordariomycetidae</taxon>
        <taxon>Diaporthales</taxon>
        <taxon>Schizoparmaceae</taxon>
        <taxon>Coniella</taxon>
    </lineage>
</organism>
<protein>
    <recommendedName>
        <fullName evidence="3">Fe2OG dioxygenase domain-containing protein</fullName>
    </recommendedName>
</protein>
<dbReference type="STRING" id="2025994.A0A2T2ZXJ6"/>
<sequence length="231" mass="26157">MDKPLAKPASTPVKAPVNAAVGKDDEKYIPAIDLGEYFSPSTPESREKLAQKFSWRRGYEGLGEQHANDLHQTDLLPDQKEGFFVGKELPLGQVGFARGPNIWPPELAETEFRRPVMEYYDHLMRLGLKIMEVLAYLKLLRYSEHKFADARIFGSVQHTDYGGLTILLQQPGADGFELWHAATQQWIELPAIEDKFVINLGDMVQRWTGGLYKSNLHRVINKNGGERYSVG</sequence>
<dbReference type="EMBL" id="KZ678581">
    <property type="protein sequence ID" value="PSR79072.1"/>
    <property type="molecule type" value="Genomic_DNA"/>
</dbReference>
<dbReference type="GO" id="GO:0046872">
    <property type="term" value="F:metal ion binding"/>
    <property type="evidence" value="ECO:0007669"/>
    <property type="project" value="UniProtKB-KW"/>
</dbReference>
<dbReference type="OrthoDB" id="288590at2759"/>
<dbReference type="InParanoid" id="A0A2T2ZXJ6"/>
<keyword evidence="2" id="KW-0479">Metal-binding</keyword>
<dbReference type="Gene3D" id="2.60.120.330">
    <property type="entry name" value="B-lactam Antibiotic, Isopenicillin N Synthase, Chain"/>
    <property type="match status" value="2"/>
</dbReference>
<name>A0A2T2ZXJ6_9PEZI</name>
<keyword evidence="2" id="KW-0408">Iron</keyword>
<dbReference type="InterPro" id="IPR050231">
    <property type="entry name" value="Iron_ascorbate_oxido_reductase"/>
</dbReference>
<evidence type="ECO:0000313" key="5">
    <source>
        <dbReference type="Proteomes" id="UP000241462"/>
    </source>
</evidence>
<gene>
    <name evidence="4" type="ORF">BD289DRAFT_485745</name>
</gene>
<dbReference type="SUPFAM" id="SSF51197">
    <property type="entry name" value="Clavaminate synthase-like"/>
    <property type="match status" value="1"/>
</dbReference>
<keyword evidence="5" id="KW-1185">Reference proteome</keyword>
<dbReference type="GO" id="GO:0016491">
    <property type="term" value="F:oxidoreductase activity"/>
    <property type="evidence" value="ECO:0007669"/>
    <property type="project" value="UniProtKB-KW"/>
</dbReference>
<dbReference type="InterPro" id="IPR044861">
    <property type="entry name" value="IPNS-like_FE2OG_OXY"/>
</dbReference>
<dbReference type="AlphaFoldDB" id="A0A2T2ZXJ6"/>
<dbReference type="PANTHER" id="PTHR47990">
    <property type="entry name" value="2-OXOGLUTARATE (2OG) AND FE(II)-DEPENDENT OXYGENASE SUPERFAMILY PROTEIN-RELATED"/>
    <property type="match status" value="1"/>
</dbReference>
<accession>A0A2T2ZXJ6</accession>